<dbReference type="SUPFAM" id="SSF52317">
    <property type="entry name" value="Class I glutamine amidotransferase-like"/>
    <property type="match status" value="1"/>
</dbReference>
<dbReference type="KEGG" id="slia:HA039_23075"/>
<dbReference type="RefSeq" id="WP_167032981.1">
    <property type="nucleotide sequence ID" value="NZ_CP050177.1"/>
</dbReference>
<gene>
    <name evidence="7" type="ORF">HA039_23075</name>
</gene>
<dbReference type="InterPro" id="IPR032710">
    <property type="entry name" value="NTF2-like_dom_sf"/>
</dbReference>
<evidence type="ECO:0000259" key="6">
    <source>
        <dbReference type="Pfam" id="PF12680"/>
    </source>
</evidence>
<dbReference type="AlphaFoldDB" id="A0A6G9H398"/>
<dbReference type="Pfam" id="PF01965">
    <property type="entry name" value="DJ-1_PfpI"/>
    <property type="match status" value="1"/>
</dbReference>
<evidence type="ECO:0000256" key="3">
    <source>
        <dbReference type="ARBA" id="ARBA00038493"/>
    </source>
</evidence>
<dbReference type="InterPro" id="IPR050325">
    <property type="entry name" value="Prot/Nucl_acid_deglycase"/>
</dbReference>
<keyword evidence="2" id="KW-0456">Lyase</keyword>
<dbReference type="GO" id="GO:0019172">
    <property type="term" value="F:glyoxalase III activity"/>
    <property type="evidence" value="ECO:0007669"/>
    <property type="project" value="TreeGrafter"/>
</dbReference>
<evidence type="ECO:0000256" key="2">
    <source>
        <dbReference type="ARBA" id="ARBA00023239"/>
    </source>
</evidence>
<keyword evidence="8" id="KW-1185">Reference proteome</keyword>
<feature type="compositionally biased region" description="Gly residues" evidence="4">
    <location>
        <begin position="242"/>
        <end position="251"/>
    </location>
</feature>
<evidence type="ECO:0000256" key="1">
    <source>
        <dbReference type="ARBA" id="ARBA00023016"/>
    </source>
</evidence>
<dbReference type="InterPro" id="IPR029062">
    <property type="entry name" value="Class_I_gatase-like"/>
</dbReference>
<protein>
    <submittedName>
        <fullName evidence="7">SnoaL-like domain-containing protein</fullName>
    </submittedName>
</protein>
<dbReference type="InterPro" id="IPR002818">
    <property type="entry name" value="DJ-1/PfpI"/>
</dbReference>
<evidence type="ECO:0000259" key="5">
    <source>
        <dbReference type="Pfam" id="PF01965"/>
    </source>
</evidence>
<dbReference type="PANTHER" id="PTHR48094">
    <property type="entry name" value="PROTEIN/NUCLEIC ACID DEGLYCASE DJ-1-RELATED"/>
    <property type="match status" value="1"/>
</dbReference>
<dbReference type="PANTHER" id="PTHR48094:SF11">
    <property type="entry name" value="GLUTATHIONE-INDEPENDENT GLYOXALASE HSP31-RELATED"/>
    <property type="match status" value="1"/>
</dbReference>
<dbReference type="GO" id="GO:0005737">
    <property type="term" value="C:cytoplasm"/>
    <property type="evidence" value="ECO:0007669"/>
    <property type="project" value="TreeGrafter"/>
</dbReference>
<dbReference type="Proteomes" id="UP000501179">
    <property type="component" value="Chromosome"/>
</dbReference>
<feature type="region of interest" description="Disordered" evidence="4">
    <location>
        <begin position="238"/>
        <end position="284"/>
    </location>
</feature>
<sequence length="420" mass="44054">MSKVLIMLTGARVWSQNDGAQRPTGFWGEEFAVPHELLTEAGVELTLATPGGVVPVVDELSLSAESNNGDADAAARFRSYLDRVSGFLGHPSRLEDIDPAEYDAVLVPGGHGPMQDLAVNADAGRILAAMLPDGAKTVAALCHGQASFLSAGDADGKWIFTGRRMTSFTDEEEHVTGLDANAPWLLESRLRAGGAEVTGGPAWRSHVVVDGNLITGQNPASGAAVATRLIEALGARKTATGADGGSDGGTATGTDTDSGTRTGTDTGTPRDAVPKGTAPAGVAPRSVEEANKAIVRRAYELAAANDLEALFEVRAADYRLTLPDGHPVPGSWTGLDANAARERIFAALGADGVTTHELVADGPHRVIALVEPTGLDGAGDRWSMLLAELFRIEDGKITEIEPFWWDIVELNRIADSRIRL</sequence>
<dbReference type="InterPro" id="IPR037401">
    <property type="entry name" value="SnoaL-like"/>
</dbReference>
<dbReference type="EMBL" id="CP050177">
    <property type="protein sequence ID" value="QIQ04776.1"/>
    <property type="molecule type" value="Genomic_DNA"/>
</dbReference>
<feature type="domain" description="SnoaL-like" evidence="6">
    <location>
        <begin position="295"/>
        <end position="400"/>
    </location>
</feature>
<feature type="domain" description="DJ-1/PfpI" evidence="5">
    <location>
        <begin position="29"/>
        <end position="231"/>
    </location>
</feature>
<dbReference type="Gene3D" id="3.40.50.880">
    <property type="match status" value="1"/>
</dbReference>
<dbReference type="SUPFAM" id="SSF54427">
    <property type="entry name" value="NTF2-like"/>
    <property type="match status" value="1"/>
</dbReference>
<reference evidence="7 8" key="1">
    <citation type="submission" date="2020-03" db="EMBL/GenBank/DDBJ databases">
        <title>A novel species.</title>
        <authorList>
            <person name="Gao J."/>
        </authorList>
    </citation>
    <scope>NUCLEOTIDE SEQUENCE [LARGE SCALE GENOMIC DNA]</scope>
    <source>
        <strain evidence="7 8">QMT-12</strain>
    </source>
</reference>
<evidence type="ECO:0000313" key="7">
    <source>
        <dbReference type="EMBL" id="QIQ04776.1"/>
    </source>
</evidence>
<comment type="similarity">
    <text evidence="3">Belongs to the peptidase C56 family. HSP31-like subfamily.</text>
</comment>
<proteinExistence type="inferred from homology"/>
<name>A0A6G9H398_9ACTN</name>
<accession>A0A6G9H398</accession>
<evidence type="ECO:0000256" key="4">
    <source>
        <dbReference type="SAM" id="MobiDB-lite"/>
    </source>
</evidence>
<organism evidence="7 8">
    <name type="scientific">Streptomyces liangshanensis</name>
    <dbReference type="NCBI Taxonomy" id="2717324"/>
    <lineage>
        <taxon>Bacteria</taxon>
        <taxon>Bacillati</taxon>
        <taxon>Actinomycetota</taxon>
        <taxon>Actinomycetes</taxon>
        <taxon>Kitasatosporales</taxon>
        <taxon>Streptomycetaceae</taxon>
        <taxon>Streptomyces</taxon>
    </lineage>
</organism>
<dbReference type="Pfam" id="PF12680">
    <property type="entry name" value="SnoaL_2"/>
    <property type="match status" value="1"/>
</dbReference>
<dbReference type="CDD" id="cd03141">
    <property type="entry name" value="GATase1_Hsp31_like"/>
    <property type="match status" value="1"/>
</dbReference>
<evidence type="ECO:0000313" key="8">
    <source>
        <dbReference type="Proteomes" id="UP000501179"/>
    </source>
</evidence>
<feature type="compositionally biased region" description="Low complexity" evidence="4">
    <location>
        <begin position="252"/>
        <end position="267"/>
    </location>
</feature>
<dbReference type="Gene3D" id="3.10.450.50">
    <property type="match status" value="1"/>
</dbReference>
<dbReference type="GO" id="GO:0019243">
    <property type="term" value="P:methylglyoxal catabolic process to D-lactate via S-lactoyl-glutathione"/>
    <property type="evidence" value="ECO:0007669"/>
    <property type="project" value="TreeGrafter"/>
</dbReference>
<keyword evidence="1" id="KW-0346">Stress response</keyword>